<sequence length="99" mass="10879">MEVQDLSAEDRVLASVKQKVCAKPFLNTLPNPKGYALHLPTVHYDCEDLLEGHGSGLLDALTLGEDLAAYCWEAEICGDGDEKSFDLEEEDDNDPDPDL</sequence>
<gene>
    <name evidence="1" type="ORF">AMON00008_LOCUS41519</name>
</gene>
<name>A0A7S4VRQ1_9DINO</name>
<dbReference type="EMBL" id="HBNR01059008">
    <property type="protein sequence ID" value="CAE4627177.1"/>
    <property type="molecule type" value="Transcribed_RNA"/>
</dbReference>
<accession>A0A7S4VRQ1</accession>
<reference evidence="1" key="1">
    <citation type="submission" date="2021-01" db="EMBL/GenBank/DDBJ databases">
        <authorList>
            <person name="Corre E."/>
            <person name="Pelletier E."/>
            <person name="Niang G."/>
            <person name="Scheremetjew M."/>
            <person name="Finn R."/>
            <person name="Kale V."/>
            <person name="Holt S."/>
            <person name="Cochrane G."/>
            <person name="Meng A."/>
            <person name="Brown T."/>
            <person name="Cohen L."/>
        </authorList>
    </citation>
    <scope>NUCLEOTIDE SEQUENCE</scope>
    <source>
        <strain evidence="1">CCMP3105</strain>
    </source>
</reference>
<evidence type="ECO:0000313" key="1">
    <source>
        <dbReference type="EMBL" id="CAE4627177.1"/>
    </source>
</evidence>
<proteinExistence type="predicted"/>
<organism evidence="1">
    <name type="scientific">Alexandrium monilatum</name>
    <dbReference type="NCBI Taxonomy" id="311494"/>
    <lineage>
        <taxon>Eukaryota</taxon>
        <taxon>Sar</taxon>
        <taxon>Alveolata</taxon>
        <taxon>Dinophyceae</taxon>
        <taxon>Gonyaulacales</taxon>
        <taxon>Pyrocystaceae</taxon>
        <taxon>Alexandrium</taxon>
    </lineage>
</organism>
<protein>
    <submittedName>
        <fullName evidence="1">Uncharacterized protein</fullName>
    </submittedName>
</protein>
<dbReference type="AlphaFoldDB" id="A0A7S4VRQ1"/>